<dbReference type="OrthoDB" id="2224005at2759"/>
<dbReference type="STRING" id="1220926.S2JN23"/>
<organism evidence="1 2">
    <name type="scientific">Mucor circinelloides f. circinelloides (strain 1006PhL)</name>
    <name type="common">Mucormycosis agent</name>
    <name type="synonym">Calyptromyces circinelloides</name>
    <dbReference type="NCBI Taxonomy" id="1220926"/>
    <lineage>
        <taxon>Eukaryota</taxon>
        <taxon>Fungi</taxon>
        <taxon>Fungi incertae sedis</taxon>
        <taxon>Mucoromycota</taxon>
        <taxon>Mucoromycotina</taxon>
        <taxon>Mucoromycetes</taxon>
        <taxon>Mucorales</taxon>
        <taxon>Mucorineae</taxon>
        <taxon>Mucoraceae</taxon>
        <taxon>Mucor</taxon>
    </lineage>
</organism>
<name>S2JN23_MUCC1</name>
<evidence type="ECO:0000313" key="2">
    <source>
        <dbReference type="Proteomes" id="UP000014254"/>
    </source>
</evidence>
<proteinExistence type="predicted"/>
<dbReference type="InParanoid" id="S2JN23"/>
<sequence length="252" mass="30113">MLLGELTDAQPLTDKIMFRIIERTVSLQCKCTDSSLRPSLFVQNYALMYYFINFFKRKTRHHFFGSLNAYAYTNEDDTRAFINFRMNVTGVRPYANLTENNEILPSRAIRTSADRFDNELNLKLKYMIYKYVWQNIDDENVVQQQRLNKELFAHHLSNLHEDLCNNNIILNGENFNPVMVNERFVRQRRQVERLAERVRDIEYLWNPRVVPVNWEHPALFLERILNPREPFPSDLISLPQHQMHDEAVDETE</sequence>
<gene>
    <name evidence="1" type="ORF">HMPREF1544_12117</name>
</gene>
<dbReference type="OMA" id="WQNIDDE"/>
<evidence type="ECO:0000313" key="1">
    <source>
        <dbReference type="EMBL" id="EPB81180.1"/>
    </source>
</evidence>
<dbReference type="VEuPathDB" id="FungiDB:HMPREF1544_12117"/>
<dbReference type="eggNOG" id="ENOG502TAC3">
    <property type="taxonomic scope" value="Eukaryota"/>
</dbReference>
<dbReference type="Proteomes" id="UP000014254">
    <property type="component" value="Unassembled WGS sequence"/>
</dbReference>
<accession>S2JN23</accession>
<dbReference type="EMBL" id="KE124201">
    <property type="protein sequence ID" value="EPB81180.1"/>
    <property type="molecule type" value="Genomic_DNA"/>
</dbReference>
<protein>
    <submittedName>
        <fullName evidence="1">Uncharacterized protein</fullName>
    </submittedName>
</protein>
<dbReference type="AlphaFoldDB" id="S2JN23"/>
<reference evidence="2" key="1">
    <citation type="submission" date="2013-05" db="EMBL/GenBank/DDBJ databases">
        <title>The Genome sequence of Mucor circinelloides f. circinelloides 1006PhL.</title>
        <authorList>
            <consortium name="The Broad Institute Genomics Platform"/>
            <person name="Cuomo C."/>
            <person name="Earl A."/>
            <person name="Findley K."/>
            <person name="Lee S.C."/>
            <person name="Walker B."/>
            <person name="Young S."/>
            <person name="Zeng Q."/>
            <person name="Gargeya S."/>
            <person name="Fitzgerald M."/>
            <person name="Haas B."/>
            <person name="Abouelleil A."/>
            <person name="Allen A.W."/>
            <person name="Alvarado L."/>
            <person name="Arachchi H.M."/>
            <person name="Berlin A.M."/>
            <person name="Chapman S.B."/>
            <person name="Gainer-Dewar J."/>
            <person name="Goldberg J."/>
            <person name="Griggs A."/>
            <person name="Gujja S."/>
            <person name="Hansen M."/>
            <person name="Howarth C."/>
            <person name="Imamovic A."/>
            <person name="Ireland A."/>
            <person name="Larimer J."/>
            <person name="McCowan C."/>
            <person name="Murphy C."/>
            <person name="Pearson M."/>
            <person name="Poon T.W."/>
            <person name="Priest M."/>
            <person name="Roberts A."/>
            <person name="Saif S."/>
            <person name="Shea T."/>
            <person name="Sisk P."/>
            <person name="Sykes S."/>
            <person name="Wortman J."/>
            <person name="Nusbaum C."/>
            <person name="Birren B."/>
        </authorList>
    </citation>
    <scope>NUCLEOTIDE SEQUENCE [LARGE SCALE GENOMIC DNA]</scope>
    <source>
        <strain evidence="2">1006PhL</strain>
    </source>
</reference>
<keyword evidence="2" id="KW-1185">Reference proteome</keyword>